<sequence length="133" mass="14620">MATLPELARGHAALDEARVEHLQDLASVWGLLADLSFADLLLYAREPAGSDRALVLLGHMRPTTGTTLYRADLVGQVFEPRRRPLIVEAFEADEAVEGTVDVGSDRSVHITAVPVRRHDETIAVLARERLQSE</sequence>
<feature type="non-terminal residue" evidence="2">
    <location>
        <position position="133"/>
    </location>
</feature>
<evidence type="ECO:0000313" key="2">
    <source>
        <dbReference type="EMBL" id="SVD47679.1"/>
    </source>
</evidence>
<proteinExistence type="predicted"/>
<dbReference type="InterPro" id="IPR038424">
    <property type="entry name" value="H_kinase_PdtaS_GAF_sf"/>
</dbReference>
<dbReference type="Pfam" id="PF12282">
    <property type="entry name" value="GAF_PdtaS"/>
    <property type="match status" value="1"/>
</dbReference>
<name>A0A382VMB6_9ZZZZ</name>
<gene>
    <name evidence="2" type="ORF">METZ01_LOCUS400533</name>
</gene>
<accession>A0A382VMB6</accession>
<protein>
    <recommendedName>
        <fullName evidence="1">Histidine kinase PdtaS GAF domain-containing protein</fullName>
    </recommendedName>
</protein>
<dbReference type="Gene3D" id="3.30.450.280">
    <property type="entry name" value="GAF domain"/>
    <property type="match status" value="1"/>
</dbReference>
<dbReference type="EMBL" id="UINC01153131">
    <property type="protein sequence ID" value="SVD47679.1"/>
    <property type="molecule type" value="Genomic_DNA"/>
</dbReference>
<organism evidence="2">
    <name type="scientific">marine metagenome</name>
    <dbReference type="NCBI Taxonomy" id="408172"/>
    <lineage>
        <taxon>unclassified sequences</taxon>
        <taxon>metagenomes</taxon>
        <taxon>ecological metagenomes</taxon>
    </lineage>
</organism>
<reference evidence="2" key="1">
    <citation type="submission" date="2018-05" db="EMBL/GenBank/DDBJ databases">
        <authorList>
            <person name="Lanie J.A."/>
            <person name="Ng W.-L."/>
            <person name="Kazmierczak K.M."/>
            <person name="Andrzejewski T.M."/>
            <person name="Davidsen T.M."/>
            <person name="Wayne K.J."/>
            <person name="Tettelin H."/>
            <person name="Glass J.I."/>
            <person name="Rusch D."/>
            <person name="Podicherti R."/>
            <person name="Tsui H.-C.T."/>
            <person name="Winkler M.E."/>
        </authorList>
    </citation>
    <scope>NUCLEOTIDE SEQUENCE</scope>
</reference>
<dbReference type="AlphaFoldDB" id="A0A382VMB6"/>
<dbReference type="InterPro" id="IPR022066">
    <property type="entry name" value="PdtaS_GAF"/>
</dbReference>
<evidence type="ECO:0000259" key="1">
    <source>
        <dbReference type="Pfam" id="PF12282"/>
    </source>
</evidence>
<feature type="domain" description="Histidine kinase PdtaS GAF" evidence="1">
    <location>
        <begin position="5"/>
        <end position="129"/>
    </location>
</feature>